<evidence type="ECO:0008006" key="4">
    <source>
        <dbReference type="Google" id="ProtNLM"/>
    </source>
</evidence>
<dbReference type="Proteomes" id="UP001217918">
    <property type="component" value="Unassembled WGS sequence"/>
</dbReference>
<organism evidence="2 3">
    <name type="scientific">Phyllachora maydis</name>
    <dbReference type="NCBI Taxonomy" id="1825666"/>
    <lineage>
        <taxon>Eukaryota</taxon>
        <taxon>Fungi</taxon>
        <taxon>Dikarya</taxon>
        <taxon>Ascomycota</taxon>
        <taxon>Pezizomycotina</taxon>
        <taxon>Sordariomycetes</taxon>
        <taxon>Sordariomycetidae</taxon>
        <taxon>Phyllachorales</taxon>
        <taxon>Phyllachoraceae</taxon>
        <taxon>Phyllachora</taxon>
    </lineage>
</organism>
<protein>
    <recommendedName>
        <fullName evidence="4">Signal peptide-containing protein</fullName>
    </recommendedName>
</protein>
<feature type="chain" id="PRO_5042062708" description="Signal peptide-containing protein" evidence="1">
    <location>
        <begin position="19"/>
        <end position="86"/>
    </location>
</feature>
<reference evidence="2" key="1">
    <citation type="journal article" date="2023" name="Mol. Plant Microbe Interact.">
        <title>Elucidating the Obligate Nature and Biological Capacity of an Invasive Fungal Corn Pathogen.</title>
        <authorList>
            <person name="MacCready J.S."/>
            <person name="Roggenkamp E.M."/>
            <person name="Gdanetz K."/>
            <person name="Chilvers M.I."/>
        </authorList>
    </citation>
    <scope>NUCLEOTIDE SEQUENCE</scope>
    <source>
        <strain evidence="2">PM02</strain>
    </source>
</reference>
<keyword evidence="3" id="KW-1185">Reference proteome</keyword>
<evidence type="ECO:0000256" key="1">
    <source>
        <dbReference type="SAM" id="SignalP"/>
    </source>
</evidence>
<name>A0AAD9MHT5_9PEZI</name>
<evidence type="ECO:0000313" key="2">
    <source>
        <dbReference type="EMBL" id="KAK2074880.1"/>
    </source>
</evidence>
<feature type="signal peptide" evidence="1">
    <location>
        <begin position="1"/>
        <end position="18"/>
    </location>
</feature>
<dbReference type="EMBL" id="JAQQPM010000008">
    <property type="protein sequence ID" value="KAK2074880.1"/>
    <property type="molecule type" value="Genomic_DNA"/>
</dbReference>
<dbReference type="AlphaFoldDB" id="A0AAD9MHT5"/>
<accession>A0AAD9MHT5</accession>
<proteinExistence type="predicted"/>
<gene>
    <name evidence="2" type="ORF">P8C59_009051</name>
</gene>
<evidence type="ECO:0000313" key="3">
    <source>
        <dbReference type="Proteomes" id="UP001217918"/>
    </source>
</evidence>
<sequence length="86" mass="8868">MQFSAIPILALLATSVFAMPSQPKAGVLEARVDCNDILPACSGGSVVGQTNCRCSGQAETCDLWHCPGGAPNVMVCGQRGTGCVWI</sequence>
<comment type="caution">
    <text evidence="2">The sequence shown here is derived from an EMBL/GenBank/DDBJ whole genome shotgun (WGS) entry which is preliminary data.</text>
</comment>
<keyword evidence="1" id="KW-0732">Signal</keyword>